<evidence type="ECO:0008006" key="3">
    <source>
        <dbReference type="Google" id="ProtNLM"/>
    </source>
</evidence>
<name>A0A0L0G437_9EUKA</name>
<evidence type="ECO:0000313" key="2">
    <source>
        <dbReference type="Proteomes" id="UP000054560"/>
    </source>
</evidence>
<dbReference type="PANTHER" id="PTHR42860">
    <property type="entry name" value="VITAMIN B12-BINDING PROTEIN"/>
    <property type="match status" value="1"/>
</dbReference>
<accession>A0A0L0G437</accession>
<dbReference type="InterPro" id="IPR051030">
    <property type="entry name" value="Vitamin_B12-ABC_binding"/>
</dbReference>
<dbReference type="AlphaFoldDB" id="A0A0L0G437"/>
<evidence type="ECO:0000313" key="1">
    <source>
        <dbReference type="EMBL" id="KNC82998.1"/>
    </source>
</evidence>
<protein>
    <recommendedName>
        <fullName evidence="3">Fe/B12 periplasmic-binding domain-containing protein</fullName>
    </recommendedName>
</protein>
<organism evidence="1 2">
    <name type="scientific">Sphaeroforma arctica JP610</name>
    <dbReference type="NCBI Taxonomy" id="667725"/>
    <lineage>
        <taxon>Eukaryota</taxon>
        <taxon>Ichthyosporea</taxon>
        <taxon>Ichthyophonida</taxon>
        <taxon>Sphaeroforma</taxon>
    </lineage>
</organism>
<dbReference type="eggNOG" id="ENOG502RY45">
    <property type="taxonomic scope" value="Eukaryota"/>
</dbReference>
<dbReference type="OrthoDB" id="274765at2759"/>
<dbReference type="RefSeq" id="XP_014156900.1">
    <property type="nucleotide sequence ID" value="XM_014301425.1"/>
</dbReference>
<dbReference type="Proteomes" id="UP000054560">
    <property type="component" value="Unassembled WGS sequence"/>
</dbReference>
<dbReference type="SUPFAM" id="SSF53807">
    <property type="entry name" value="Helical backbone' metal receptor"/>
    <property type="match status" value="1"/>
</dbReference>
<keyword evidence="2" id="KW-1185">Reference proteome</keyword>
<dbReference type="Gene3D" id="3.40.50.1980">
    <property type="entry name" value="Nitrogenase molybdenum iron protein domain"/>
    <property type="match status" value="2"/>
</dbReference>
<dbReference type="GeneID" id="25905225"/>
<sequence>MTGASPIEGLRICSLLPSSTDIVGRLGLQDYLVACTHCCNELPGRDLLNAVSAGELQRVTVSAIDPDTMTQAEIDLKVKQSVHHGVSLYQLDDAKLKIAHPTMILTQALCTVCATSYSTVIDTCNRLGDTFKEKTGCDVKVLNLEPHSCKDVARTFVEVAEHCGVKERGEALRDEFMDGMQRIQAAVESVELPTSTRKPRVYVVEWLDPPFDGGHWVPEQIRYGGCDPVFNPECDRSKQRSWKEIAESDIDVVLESQGRTGSAGAKQFE</sequence>
<reference evidence="1 2" key="1">
    <citation type="submission" date="2011-02" db="EMBL/GenBank/DDBJ databases">
        <title>The Genome Sequence of Sphaeroforma arctica JP610.</title>
        <authorList>
            <consortium name="The Broad Institute Genome Sequencing Platform"/>
            <person name="Russ C."/>
            <person name="Cuomo C."/>
            <person name="Young S.K."/>
            <person name="Zeng Q."/>
            <person name="Gargeya S."/>
            <person name="Alvarado L."/>
            <person name="Berlin A."/>
            <person name="Chapman S.B."/>
            <person name="Chen Z."/>
            <person name="Freedman E."/>
            <person name="Gellesch M."/>
            <person name="Goldberg J."/>
            <person name="Griggs A."/>
            <person name="Gujja S."/>
            <person name="Heilman E."/>
            <person name="Heiman D."/>
            <person name="Howarth C."/>
            <person name="Mehta T."/>
            <person name="Neiman D."/>
            <person name="Pearson M."/>
            <person name="Roberts A."/>
            <person name="Saif S."/>
            <person name="Shea T."/>
            <person name="Shenoy N."/>
            <person name="Sisk P."/>
            <person name="Stolte C."/>
            <person name="Sykes S."/>
            <person name="White J."/>
            <person name="Yandava C."/>
            <person name="Burger G."/>
            <person name="Gray M.W."/>
            <person name="Holland P.W.H."/>
            <person name="King N."/>
            <person name="Lang F.B.F."/>
            <person name="Roger A.J."/>
            <person name="Ruiz-Trillo I."/>
            <person name="Haas B."/>
            <person name="Nusbaum C."/>
            <person name="Birren B."/>
        </authorList>
    </citation>
    <scope>NUCLEOTIDE SEQUENCE [LARGE SCALE GENOMIC DNA]</scope>
    <source>
        <strain evidence="1 2">JP610</strain>
    </source>
</reference>
<proteinExistence type="predicted"/>
<dbReference type="EMBL" id="KQ241873">
    <property type="protein sequence ID" value="KNC82998.1"/>
    <property type="molecule type" value="Genomic_DNA"/>
</dbReference>
<gene>
    <name evidence="1" type="ORF">SARC_04721</name>
</gene>
<dbReference type="PANTHER" id="PTHR42860:SF1">
    <property type="entry name" value="VITAMIN B12-BINDING PROTEIN"/>
    <property type="match status" value="1"/>
</dbReference>